<dbReference type="Gene3D" id="1.25.40.420">
    <property type="match status" value="1"/>
</dbReference>
<dbReference type="InterPro" id="IPR011333">
    <property type="entry name" value="SKP1/BTB/POZ_sf"/>
</dbReference>
<dbReference type="SMART" id="SM00225">
    <property type="entry name" value="BTB"/>
    <property type="match status" value="1"/>
</dbReference>
<evidence type="ECO:0000313" key="4">
    <source>
        <dbReference type="Proteomes" id="UP000439903"/>
    </source>
</evidence>
<keyword evidence="1" id="KW-0802">TPR repeat</keyword>
<dbReference type="PROSITE" id="PS50293">
    <property type="entry name" value="TPR_REGION"/>
    <property type="match status" value="1"/>
</dbReference>
<dbReference type="PROSITE" id="PS50097">
    <property type="entry name" value="BTB"/>
    <property type="match status" value="1"/>
</dbReference>
<comment type="caution">
    <text evidence="3">The sequence shown here is derived from an EMBL/GenBank/DDBJ whole genome shotgun (WGS) entry which is preliminary data.</text>
</comment>
<dbReference type="AlphaFoldDB" id="A0A8H4APB0"/>
<dbReference type="SUPFAM" id="SSF48452">
    <property type="entry name" value="TPR-like"/>
    <property type="match status" value="1"/>
</dbReference>
<dbReference type="InterPro" id="IPR052407">
    <property type="entry name" value="BTB_POZ_domain_cont_9"/>
</dbReference>
<proteinExistence type="predicted"/>
<dbReference type="SUPFAM" id="SSF54695">
    <property type="entry name" value="POZ domain"/>
    <property type="match status" value="1"/>
</dbReference>
<dbReference type="Proteomes" id="UP000439903">
    <property type="component" value="Unassembled WGS sequence"/>
</dbReference>
<dbReference type="PANTHER" id="PTHR46306:SF1">
    <property type="entry name" value="BTB_POZ DOMAIN-CONTAINING PROTEIN 9"/>
    <property type="match status" value="1"/>
</dbReference>
<evidence type="ECO:0000313" key="3">
    <source>
        <dbReference type="EMBL" id="KAF0519617.1"/>
    </source>
</evidence>
<gene>
    <name evidence="3" type="ORF">F8M41_016572</name>
</gene>
<feature type="domain" description="BTB" evidence="2">
    <location>
        <begin position="23"/>
        <end position="93"/>
    </location>
</feature>
<dbReference type="GO" id="GO:0005737">
    <property type="term" value="C:cytoplasm"/>
    <property type="evidence" value="ECO:0007669"/>
    <property type="project" value="TreeGrafter"/>
</dbReference>
<dbReference type="Gene3D" id="3.30.710.10">
    <property type="entry name" value="Potassium Channel Kv1.1, Chain A"/>
    <property type="match status" value="1"/>
</dbReference>
<dbReference type="Gene3D" id="1.25.40.10">
    <property type="entry name" value="Tetratricopeptide repeat domain"/>
    <property type="match status" value="1"/>
</dbReference>
<evidence type="ECO:0000256" key="1">
    <source>
        <dbReference type="PROSITE-ProRule" id="PRU00339"/>
    </source>
</evidence>
<dbReference type="Pfam" id="PF07707">
    <property type="entry name" value="BACK"/>
    <property type="match status" value="1"/>
</dbReference>
<dbReference type="SMART" id="SM00028">
    <property type="entry name" value="TPR"/>
    <property type="match status" value="2"/>
</dbReference>
<keyword evidence="4" id="KW-1185">Reference proteome</keyword>
<organism evidence="3 4">
    <name type="scientific">Gigaspora margarita</name>
    <dbReference type="NCBI Taxonomy" id="4874"/>
    <lineage>
        <taxon>Eukaryota</taxon>
        <taxon>Fungi</taxon>
        <taxon>Fungi incertae sedis</taxon>
        <taxon>Mucoromycota</taxon>
        <taxon>Glomeromycotina</taxon>
        <taxon>Glomeromycetes</taxon>
        <taxon>Diversisporales</taxon>
        <taxon>Gigasporaceae</taxon>
        <taxon>Gigaspora</taxon>
    </lineage>
</organism>
<dbReference type="InterPro" id="IPR019734">
    <property type="entry name" value="TPR_rpt"/>
</dbReference>
<dbReference type="InterPro" id="IPR011990">
    <property type="entry name" value="TPR-like_helical_dom_sf"/>
</dbReference>
<dbReference type="CDD" id="cd18186">
    <property type="entry name" value="BTB_POZ_ZBTB_KLHL-like"/>
    <property type="match status" value="1"/>
</dbReference>
<dbReference type="OrthoDB" id="9997739at2759"/>
<dbReference type="PANTHER" id="PTHR46306">
    <property type="entry name" value="BTB/POZ DOMAIN-CONTAINING PROTEIN 9"/>
    <property type="match status" value="1"/>
</dbReference>
<dbReference type="Pfam" id="PF00515">
    <property type="entry name" value="TPR_1"/>
    <property type="match status" value="1"/>
</dbReference>
<dbReference type="InterPro" id="IPR000210">
    <property type="entry name" value="BTB/POZ_dom"/>
</dbReference>
<name>A0A8H4APB0_GIGMA</name>
<dbReference type="EMBL" id="WTPW01000362">
    <property type="protein sequence ID" value="KAF0519617.1"/>
    <property type="molecule type" value="Genomic_DNA"/>
</dbReference>
<accession>A0A8H4APB0</accession>
<evidence type="ECO:0000259" key="2">
    <source>
        <dbReference type="PROSITE" id="PS50097"/>
    </source>
</evidence>
<dbReference type="PROSITE" id="PS50005">
    <property type="entry name" value="TPR"/>
    <property type="match status" value="1"/>
</dbReference>
<reference evidence="3 4" key="1">
    <citation type="journal article" date="2019" name="Environ. Microbiol.">
        <title>At the nexus of three kingdoms: the genome of the mycorrhizal fungus Gigaspora margarita provides insights into plant, endobacterial and fungal interactions.</title>
        <authorList>
            <person name="Venice F."/>
            <person name="Ghignone S."/>
            <person name="Salvioli di Fossalunga A."/>
            <person name="Amselem J."/>
            <person name="Novero M."/>
            <person name="Xianan X."/>
            <person name="Sedzielewska Toro K."/>
            <person name="Morin E."/>
            <person name="Lipzen A."/>
            <person name="Grigoriev I.V."/>
            <person name="Henrissat B."/>
            <person name="Martin F.M."/>
            <person name="Bonfante P."/>
        </authorList>
    </citation>
    <scope>NUCLEOTIDE SEQUENCE [LARGE SCALE GENOMIC DNA]</scope>
    <source>
        <strain evidence="3 4">BEG34</strain>
    </source>
</reference>
<protein>
    <submittedName>
        <fullName evidence="3">Serine-enriched protein</fullName>
    </submittedName>
</protein>
<feature type="repeat" description="TPR" evidence="1">
    <location>
        <begin position="339"/>
        <end position="372"/>
    </location>
</feature>
<dbReference type="Pfam" id="PF00651">
    <property type="entry name" value="BTB"/>
    <property type="match status" value="1"/>
</dbReference>
<dbReference type="InterPro" id="IPR011705">
    <property type="entry name" value="BACK"/>
</dbReference>
<sequence>MTTKFLEKLSNNLNELFTNGNEYNVLIEVGKAPNNQVYKAHSNILSSRCPYFKDKLIYDNGNMKKIKVDISVSVRVFDLIIKYIYTGVIALNKVNASVLFDLLISSNTFGLEELVDHIQSLLIYNNALWIQNNFYRICQSIIDNDNFKTLQQFCVNVIAQNPKIIFDHDEFISLPENILIFILNLDNLQIDEGIIWDSIIRWGIAQNPSLLLDPKKWSDNDFLTMKSTLKNCLPLIRYFHISGEDIFEKVSPYQQILDPNLWANIIMKFMPSGEIISSSSSNVFPLSSPTTPITPNYDVTKEVDISTLKRYAKDCLKLKRYDEALSNLNKIVFTEPTNPIALYDRGVAYLMMNGFNKALKDFTKAIELKPDYALAFMNRGETYRVIFIV</sequence>